<keyword evidence="1" id="KW-1133">Transmembrane helix</keyword>
<reference evidence="3 4" key="1">
    <citation type="journal article" date="2019" name="Int. J. Syst. Evol. Microbiol.">
        <title>The Global Catalogue of Microorganisms (GCM) 10K type strain sequencing project: providing services to taxonomists for standard genome sequencing and annotation.</title>
        <authorList>
            <consortium name="The Broad Institute Genomics Platform"/>
            <consortium name="The Broad Institute Genome Sequencing Center for Infectious Disease"/>
            <person name="Wu L."/>
            <person name="Ma J."/>
        </authorList>
    </citation>
    <scope>NUCLEOTIDE SEQUENCE [LARGE SCALE GENOMIC DNA]</scope>
    <source>
        <strain evidence="3 4">JCM 13249</strain>
    </source>
</reference>
<organism evidence="3 4">
    <name type="scientific">Luedemannella helvata</name>
    <dbReference type="NCBI Taxonomy" id="349315"/>
    <lineage>
        <taxon>Bacteria</taxon>
        <taxon>Bacillati</taxon>
        <taxon>Actinomycetota</taxon>
        <taxon>Actinomycetes</taxon>
        <taxon>Micromonosporales</taxon>
        <taxon>Micromonosporaceae</taxon>
        <taxon>Luedemannella</taxon>
    </lineage>
</organism>
<dbReference type="PANTHER" id="PTHR33608:SF3">
    <property type="entry name" value="SLR2013 PROTEIN"/>
    <property type="match status" value="1"/>
</dbReference>
<name>A0ABN2K0K2_9ACTN</name>
<evidence type="ECO:0000313" key="4">
    <source>
        <dbReference type="Proteomes" id="UP001500655"/>
    </source>
</evidence>
<dbReference type="PANTHER" id="PTHR33608">
    <property type="entry name" value="BLL2464 PROTEIN"/>
    <property type="match status" value="1"/>
</dbReference>
<feature type="transmembrane region" description="Helical" evidence="1">
    <location>
        <begin position="31"/>
        <end position="54"/>
    </location>
</feature>
<dbReference type="EMBL" id="BAAALS010000006">
    <property type="protein sequence ID" value="GAA1745668.1"/>
    <property type="molecule type" value="Genomic_DNA"/>
</dbReference>
<keyword evidence="1" id="KW-0472">Membrane</keyword>
<comment type="caution">
    <text evidence="3">The sequence shown here is derived from an EMBL/GenBank/DDBJ whole genome shotgun (WGS) entry which is preliminary data.</text>
</comment>
<gene>
    <name evidence="3" type="ORF">GCM10009681_15770</name>
</gene>
<protein>
    <submittedName>
        <fullName evidence="3">DUF58 domain-containing protein</fullName>
    </submittedName>
</protein>
<dbReference type="RefSeq" id="WP_344078478.1">
    <property type="nucleotide sequence ID" value="NZ_BAAALS010000006.1"/>
</dbReference>
<dbReference type="Pfam" id="PF01882">
    <property type="entry name" value="DUF58"/>
    <property type="match status" value="1"/>
</dbReference>
<keyword evidence="1" id="KW-0812">Transmembrane</keyword>
<feature type="domain" description="DUF58" evidence="2">
    <location>
        <begin position="208"/>
        <end position="432"/>
    </location>
</feature>
<dbReference type="Proteomes" id="UP001500655">
    <property type="component" value="Unassembled WGS sequence"/>
</dbReference>
<evidence type="ECO:0000256" key="1">
    <source>
        <dbReference type="SAM" id="Phobius"/>
    </source>
</evidence>
<evidence type="ECO:0000313" key="3">
    <source>
        <dbReference type="EMBL" id="GAA1745668.1"/>
    </source>
</evidence>
<sequence>MITWRVAVLLGIVGGAAVAVAALADAGGSAWLWWALLAAVLLVAGVTALDWWAAVPLSDVRLGRGGPTQVRLGESVTVRLTVTNRSNRHLRAVVRDAWVPSAGAQGPYAHDVDAGPGQTRAIDTTLIPTRRGDRPAARVTVRSYGPAGLAYRQTGRRHAARATPRWTVTALPPFTSRRFLPEKLSRLRVIDGQVVTRGRGQGTEFDSLRDYVIGDDVRSIDWRGSARREHVAVKQWRPERDRRVLCVLDTGRTSAGRVGTVAPGAPDQVGEGDALAGEPRLDAAIDAALLLAALASHADDRVDLLACDTEVRASVSTSVKRTLLPRLTKALAGLTPALVETDFGRVVAEVLRLERKRALVVLFTTLDPGALGEGLLPVLPQLVAKHTVIVAAVHDPSLEALAAGRGTAARLHTAAAAEKALAELARVRAALARAGVQVVDAPAHRFASDVADLYLSLKAAGRL</sequence>
<proteinExistence type="predicted"/>
<evidence type="ECO:0000259" key="2">
    <source>
        <dbReference type="Pfam" id="PF01882"/>
    </source>
</evidence>
<keyword evidence="4" id="KW-1185">Reference proteome</keyword>
<dbReference type="InterPro" id="IPR002881">
    <property type="entry name" value="DUF58"/>
</dbReference>
<accession>A0ABN2K0K2</accession>